<evidence type="ECO:0000313" key="2">
    <source>
        <dbReference type="Proteomes" id="UP001230145"/>
    </source>
</evidence>
<organism evidence="1 2">
    <name type="scientific">Trueperella abortisuis</name>
    <dbReference type="NCBI Taxonomy" id="445930"/>
    <lineage>
        <taxon>Bacteria</taxon>
        <taxon>Bacillati</taxon>
        <taxon>Actinomycetota</taxon>
        <taxon>Actinomycetes</taxon>
        <taxon>Actinomycetales</taxon>
        <taxon>Actinomycetaceae</taxon>
        <taxon>Trueperella</taxon>
    </lineage>
</organism>
<reference evidence="1 2" key="1">
    <citation type="submission" date="2023-07" db="EMBL/GenBank/DDBJ databases">
        <title>Sequencing the genomes of 1000 actinobacteria strains.</title>
        <authorList>
            <person name="Klenk H.-P."/>
        </authorList>
    </citation>
    <scope>NUCLEOTIDE SEQUENCE [LARGE SCALE GENOMIC DNA]</scope>
    <source>
        <strain evidence="1 2">DSM 19515</strain>
    </source>
</reference>
<evidence type="ECO:0000313" key="1">
    <source>
        <dbReference type="EMBL" id="MDP9831876.1"/>
    </source>
</evidence>
<protein>
    <submittedName>
        <fullName evidence="1">Uncharacterized protein</fullName>
    </submittedName>
</protein>
<keyword evidence="2" id="KW-1185">Reference proteome</keyword>
<dbReference type="RefSeq" id="WP_307634484.1">
    <property type="nucleotide sequence ID" value="NZ_JAUSQL010000001.1"/>
</dbReference>
<proteinExistence type="predicted"/>
<sequence>MSETVAWRYPHAAGSAAAPVPRWTMRRFTARLGRRAAAAWCGCGVVRPEA</sequence>
<name>A0ABT9PGN6_9ACTO</name>
<gene>
    <name evidence="1" type="ORF">J2S45_000555</name>
</gene>
<comment type="caution">
    <text evidence="1">The sequence shown here is derived from an EMBL/GenBank/DDBJ whole genome shotgun (WGS) entry which is preliminary data.</text>
</comment>
<dbReference type="EMBL" id="JAUSQL010000001">
    <property type="protein sequence ID" value="MDP9831876.1"/>
    <property type="molecule type" value="Genomic_DNA"/>
</dbReference>
<dbReference type="Proteomes" id="UP001230145">
    <property type="component" value="Unassembled WGS sequence"/>
</dbReference>
<accession>A0ABT9PGN6</accession>